<evidence type="ECO:0000256" key="16">
    <source>
        <dbReference type="PIRSR" id="PIRSR006769-1"/>
    </source>
</evidence>
<comment type="catalytic activity">
    <reaction evidence="14 15">
        <text>2,5-diamino-6-hydroxy-4-(5-phosphoribosylamino)-pyrimidine + H2O + H(+) = 5-amino-6-(5-phospho-D-ribosylamino)uracil + NH4(+)</text>
        <dbReference type="Rhea" id="RHEA:21868"/>
        <dbReference type="ChEBI" id="CHEBI:15377"/>
        <dbReference type="ChEBI" id="CHEBI:15378"/>
        <dbReference type="ChEBI" id="CHEBI:28938"/>
        <dbReference type="ChEBI" id="CHEBI:58453"/>
        <dbReference type="ChEBI" id="CHEBI:58614"/>
        <dbReference type="EC" id="3.5.4.26"/>
    </reaction>
</comment>
<dbReference type="CDD" id="cd01284">
    <property type="entry name" value="Riboflavin_deaminase-reductase"/>
    <property type="match status" value="1"/>
</dbReference>
<evidence type="ECO:0000256" key="4">
    <source>
        <dbReference type="ARBA" id="ARBA00005259"/>
    </source>
</evidence>
<evidence type="ECO:0000256" key="14">
    <source>
        <dbReference type="ARBA" id="ARBA00049886"/>
    </source>
</evidence>
<dbReference type="SUPFAM" id="SSF53927">
    <property type="entry name" value="Cytidine deaminase-like"/>
    <property type="match status" value="1"/>
</dbReference>
<dbReference type="Proteomes" id="UP000074108">
    <property type="component" value="Unassembled WGS sequence"/>
</dbReference>
<feature type="binding site" evidence="17">
    <location>
        <position position="200"/>
    </location>
    <ligand>
        <name>NADP(+)</name>
        <dbReference type="ChEBI" id="CHEBI:58349"/>
    </ligand>
</feature>
<accession>A0A147K941</accession>
<evidence type="ECO:0000256" key="10">
    <source>
        <dbReference type="ARBA" id="ARBA00022857"/>
    </source>
</evidence>
<dbReference type="Gene3D" id="3.40.140.10">
    <property type="entry name" value="Cytidine Deaminase, domain 2"/>
    <property type="match status" value="1"/>
</dbReference>
<dbReference type="InterPro" id="IPR004794">
    <property type="entry name" value="Eubact_RibD"/>
</dbReference>
<dbReference type="UniPathway" id="UPA00275">
    <property type="reaction ID" value="UER00401"/>
</dbReference>
<dbReference type="FunFam" id="3.40.140.10:FF:000025">
    <property type="entry name" value="Riboflavin biosynthesis protein RibD"/>
    <property type="match status" value="1"/>
</dbReference>
<dbReference type="InterPro" id="IPR016192">
    <property type="entry name" value="APOBEC/CMP_deaminase_Zn-bd"/>
</dbReference>
<feature type="binding site" evidence="17">
    <location>
        <position position="227"/>
    </location>
    <ligand>
        <name>NADP(+)</name>
        <dbReference type="ChEBI" id="CHEBI:58349"/>
    </ligand>
</feature>
<dbReference type="PANTHER" id="PTHR38011:SF7">
    <property type="entry name" value="2,5-DIAMINO-6-RIBOSYLAMINO-4(3H)-PYRIMIDINONE 5'-PHOSPHATE REDUCTASE"/>
    <property type="match status" value="1"/>
</dbReference>
<keyword evidence="10 15" id="KW-0521">NADP</keyword>
<feature type="binding site" evidence="17">
    <location>
        <position position="174"/>
    </location>
    <ligand>
        <name>NADP(+)</name>
        <dbReference type="ChEBI" id="CHEBI:58349"/>
    </ligand>
</feature>
<feature type="binding site" evidence="18">
    <location>
        <position position="54"/>
    </location>
    <ligand>
        <name>Zn(2+)</name>
        <dbReference type="ChEBI" id="CHEBI:29105"/>
        <note>catalytic</note>
    </ligand>
</feature>
<dbReference type="NCBIfam" id="TIGR00326">
    <property type="entry name" value="eubact_ribD"/>
    <property type="match status" value="1"/>
</dbReference>
<feature type="binding site" evidence="17">
    <location>
        <begin position="299"/>
        <end position="305"/>
    </location>
    <ligand>
        <name>NADP(+)</name>
        <dbReference type="ChEBI" id="CHEBI:58349"/>
    </ligand>
</feature>
<dbReference type="GO" id="GO:0008270">
    <property type="term" value="F:zinc ion binding"/>
    <property type="evidence" value="ECO:0007669"/>
    <property type="project" value="InterPro"/>
</dbReference>
<feature type="active site" description="Proton donor" evidence="16">
    <location>
        <position position="56"/>
    </location>
</feature>
<comment type="function">
    <text evidence="1 15">Converts 2,5-diamino-6-(ribosylamino)-4(3h)-pyrimidinone 5'-phosphate into 5-amino-6-(ribosylamino)-2,4(1h,3h)-pyrimidinedione 5'-phosphate.</text>
</comment>
<reference evidence="20 21" key="1">
    <citation type="journal article" date="2016" name="Front. Microbiol.">
        <title>Microevolution Analysis of Bacillus coahuilensis Unveils Differences in Phosphorus Acquisition Strategies and Their Regulation.</title>
        <authorList>
            <person name="Gomez-Lunar Z."/>
            <person name="Hernandez-Gonzalez I."/>
            <person name="Rodriguez-Torres M.D."/>
            <person name="Souza V."/>
            <person name="Olmedo-Alvarez G."/>
        </authorList>
    </citation>
    <scope>NUCLEOTIDE SEQUENCE [LARGE SCALE GENOMIC DNA]</scope>
    <source>
        <strain evidence="21">p1.1.43</strain>
    </source>
</reference>
<feature type="binding site" evidence="17">
    <location>
        <position position="297"/>
    </location>
    <ligand>
        <name>substrate</name>
    </ligand>
</feature>
<evidence type="ECO:0000256" key="11">
    <source>
        <dbReference type="ARBA" id="ARBA00023002"/>
    </source>
</evidence>
<evidence type="ECO:0000313" key="21">
    <source>
        <dbReference type="Proteomes" id="UP000074108"/>
    </source>
</evidence>
<comment type="caution">
    <text evidence="20">The sequence shown here is derived from an EMBL/GenBank/DDBJ whole genome shotgun (WGS) entry which is preliminary data.</text>
</comment>
<dbReference type="STRING" id="1150625.Q75_07135"/>
<dbReference type="PROSITE" id="PS00903">
    <property type="entry name" value="CYT_DCMP_DEAMINASES_1"/>
    <property type="match status" value="1"/>
</dbReference>
<dbReference type="NCBIfam" id="TIGR00227">
    <property type="entry name" value="ribD_Cterm"/>
    <property type="match status" value="1"/>
</dbReference>
<proteinExistence type="inferred from homology"/>
<feature type="binding site" evidence="17">
    <location>
        <position position="188"/>
    </location>
    <ligand>
        <name>substrate</name>
    </ligand>
</feature>
<evidence type="ECO:0000256" key="1">
    <source>
        <dbReference type="ARBA" id="ARBA00002151"/>
    </source>
</evidence>
<comment type="similarity">
    <text evidence="4 15">In the N-terminal section; belongs to the cytidine and deoxycytidylate deaminase family.</text>
</comment>
<name>A0A147K941_9BACI</name>
<dbReference type="PATRIC" id="fig|1150625.3.peg.1496"/>
<evidence type="ECO:0000313" key="20">
    <source>
        <dbReference type="EMBL" id="KUP06850.1"/>
    </source>
</evidence>
<dbReference type="InterPro" id="IPR002125">
    <property type="entry name" value="CMP_dCMP_dom"/>
</dbReference>
<evidence type="ECO:0000259" key="19">
    <source>
        <dbReference type="PROSITE" id="PS51747"/>
    </source>
</evidence>
<keyword evidence="21" id="KW-1185">Reference proteome</keyword>
<evidence type="ECO:0000256" key="6">
    <source>
        <dbReference type="ARBA" id="ARBA00022619"/>
    </source>
</evidence>
<comment type="similarity">
    <text evidence="5 15">In the C-terminal section; belongs to the HTP reductase family.</text>
</comment>
<comment type="pathway">
    <text evidence="3 15">Cofactor biosynthesis; riboflavin biosynthesis; 5-amino-6-(D-ribitylamino)uracil from GTP: step 3/4.</text>
</comment>
<dbReference type="InterPro" id="IPR016193">
    <property type="entry name" value="Cytidine_deaminase-like"/>
</dbReference>
<dbReference type="Gene3D" id="3.40.430.10">
    <property type="entry name" value="Dihydrofolate Reductase, subunit A"/>
    <property type="match status" value="1"/>
</dbReference>
<evidence type="ECO:0000256" key="9">
    <source>
        <dbReference type="ARBA" id="ARBA00022833"/>
    </source>
</evidence>
<dbReference type="InterPro" id="IPR002734">
    <property type="entry name" value="RibDG_C"/>
</dbReference>
<comment type="pathway">
    <text evidence="2 15">Cofactor biosynthesis; riboflavin biosynthesis; 5-amino-6-(D-ribitylamino)uracil from GTP: step 2/4.</text>
</comment>
<dbReference type="RefSeq" id="WP_059282722.1">
    <property type="nucleotide sequence ID" value="NZ_LDYG01000026.1"/>
</dbReference>
<dbReference type="Pfam" id="PF00383">
    <property type="entry name" value="dCMP_cyt_deam_1"/>
    <property type="match status" value="1"/>
</dbReference>
<dbReference type="InterPro" id="IPR011549">
    <property type="entry name" value="RibD_C"/>
</dbReference>
<evidence type="ECO:0000256" key="2">
    <source>
        <dbReference type="ARBA" id="ARBA00004882"/>
    </source>
</evidence>
<keyword evidence="11 15" id="KW-0560">Oxidoreductase</keyword>
<evidence type="ECO:0000256" key="5">
    <source>
        <dbReference type="ARBA" id="ARBA00007417"/>
    </source>
</evidence>
<evidence type="ECO:0000256" key="8">
    <source>
        <dbReference type="ARBA" id="ARBA00022801"/>
    </source>
</evidence>
<feature type="binding site" evidence="18">
    <location>
        <position position="79"/>
    </location>
    <ligand>
        <name>Zn(2+)</name>
        <dbReference type="ChEBI" id="CHEBI:29105"/>
        <note>catalytic</note>
    </ligand>
</feature>
<keyword evidence="8 15" id="KW-0378">Hydrolase</keyword>
<dbReference type="SUPFAM" id="SSF53597">
    <property type="entry name" value="Dihydrofolate reductase-like"/>
    <property type="match status" value="1"/>
</dbReference>
<organism evidence="20 21">
    <name type="scientific">Bacillus coahuilensis p1.1.43</name>
    <dbReference type="NCBI Taxonomy" id="1150625"/>
    <lineage>
        <taxon>Bacteria</taxon>
        <taxon>Bacillati</taxon>
        <taxon>Bacillota</taxon>
        <taxon>Bacilli</taxon>
        <taxon>Bacillales</taxon>
        <taxon>Bacillaceae</taxon>
        <taxon>Bacillus</taxon>
    </lineage>
</organism>
<feature type="binding site" evidence="17">
    <location>
        <position position="208"/>
    </location>
    <ligand>
        <name>substrate</name>
    </ligand>
</feature>
<dbReference type="GO" id="GO:0008703">
    <property type="term" value="F:5-amino-6-(5-phosphoribosylamino)uracil reductase activity"/>
    <property type="evidence" value="ECO:0007669"/>
    <property type="project" value="UniProtKB-EC"/>
</dbReference>
<dbReference type="PIRSF" id="PIRSF006769">
    <property type="entry name" value="RibD"/>
    <property type="match status" value="1"/>
</dbReference>
<dbReference type="GO" id="GO:0009231">
    <property type="term" value="P:riboflavin biosynthetic process"/>
    <property type="evidence" value="ECO:0007669"/>
    <property type="project" value="UniProtKB-UniPathway"/>
</dbReference>
<feature type="binding site" evidence="17">
    <location>
        <position position="211"/>
    </location>
    <ligand>
        <name>substrate</name>
    </ligand>
</feature>
<evidence type="ECO:0000256" key="12">
    <source>
        <dbReference type="ARBA" id="ARBA00023268"/>
    </source>
</evidence>
<feature type="binding site" evidence="17">
    <location>
        <position position="204"/>
    </location>
    <ligand>
        <name>NADP(+)</name>
        <dbReference type="ChEBI" id="CHEBI:58349"/>
    </ligand>
</feature>
<keyword evidence="9 15" id="KW-0862">Zinc</keyword>
<dbReference type="InterPro" id="IPR024072">
    <property type="entry name" value="DHFR-like_dom_sf"/>
</dbReference>
<evidence type="ECO:0000256" key="17">
    <source>
        <dbReference type="PIRSR" id="PIRSR006769-2"/>
    </source>
</evidence>
<keyword evidence="12" id="KW-0511">Multifunctional enzyme</keyword>
<feature type="domain" description="CMP/dCMP-type deaminase" evidence="19">
    <location>
        <begin position="5"/>
        <end position="126"/>
    </location>
</feature>
<protein>
    <recommendedName>
        <fullName evidence="15">Riboflavin biosynthesis protein RibD</fullName>
    </recommendedName>
    <domain>
        <recommendedName>
            <fullName evidence="15">Diaminohydroxyphosphoribosylaminopyrimidine deaminase</fullName>
            <shortName evidence="15">DRAP deaminase</shortName>
            <ecNumber evidence="15">3.5.4.26</ecNumber>
        </recommendedName>
        <alternativeName>
            <fullName evidence="15">Riboflavin-specific deaminase</fullName>
        </alternativeName>
    </domain>
    <domain>
        <recommendedName>
            <fullName evidence="15">5-amino-6-(5-phosphoribosylamino)uracil reductase</fullName>
            <ecNumber evidence="15">1.1.1.193</ecNumber>
        </recommendedName>
        <alternativeName>
            <fullName evidence="15">HTP reductase</fullName>
        </alternativeName>
    </domain>
</protein>
<dbReference type="PROSITE" id="PS51747">
    <property type="entry name" value="CYT_DCMP_DEAMINASES_2"/>
    <property type="match status" value="1"/>
</dbReference>
<sequence length="377" mass="40894">MNNNQSHEFYMNMAIHNAKVMSGQTSPNPLVGAVIVRDGEIVGFGAHMKAGEPHAEIHALRMAGDKAKGATIYVTLEPCSHYGRTGPCAVALIEAGITNVVVATLDPNPIVAGNGVRILEDAGIKVITGVMEAEAKRMNEVFNHFIVTGRPFITLKTASSLDGKIATHTHNSKWITSEGAREDVHKMRNVYDAILVGANTILEDNPSLTTRLENNHGKNPIRIIIDSALKIPLHSKVLTDKEAPTWIFTSKMVEETRVQSVERLGASVIKTSGTHQVNLHDVVNYLGKMNVSSLIIEGGGTINSSFVEEKLVQKAVIYFAPKLIGGKEAPTFLEGKGVAIVSQAIDLENMTITSLGKDFKIEGYPIYKEEGTHENRV</sequence>
<keyword evidence="6 15" id="KW-0686">Riboflavin biosynthesis</keyword>
<dbReference type="Pfam" id="PF01872">
    <property type="entry name" value="RibD_C"/>
    <property type="match status" value="1"/>
</dbReference>
<dbReference type="GO" id="GO:0008835">
    <property type="term" value="F:diaminohydroxyphosphoribosylaminopyrimidine deaminase activity"/>
    <property type="evidence" value="ECO:0007669"/>
    <property type="project" value="UniProtKB-EC"/>
</dbReference>
<dbReference type="EC" id="1.1.1.193" evidence="15"/>
<evidence type="ECO:0000256" key="13">
    <source>
        <dbReference type="ARBA" id="ARBA00049861"/>
    </source>
</evidence>
<dbReference type="EMBL" id="LDYG01000026">
    <property type="protein sequence ID" value="KUP06850.1"/>
    <property type="molecule type" value="Genomic_DNA"/>
</dbReference>
<gene>
    <name evidence="20" type="ORF">Q75_07135</name>
</gene>
<dbReference type="PANTHER" id="PTHR38011">
    <property type="entry name" value="DIHYDROFOLATE REDUCTASE FAMILY PROTEIN (AFU_ORTHOLOGUE AFUA_8G06820)"/>
    <property type="match status" value="1"/>
</dbReference>
<dbReference type="OrthoDB" id="9800865at2"/>
<dbReference type="InterPro" id="IPR050765">
    <property type="entry name" value="Riboflavin_Biosynth_HTPR"/>
</dbReference>
<dbReference type="GO" id="GO:0050661">
    <property type="term" value="F:NADP binding"/>
    <property type="evidence" value="ECO:0007669"/>
    <property type="project" value="InterPro"/>
</dbReference>
<keyword evidence="7 15" id="KW-0479">Metal-binding</keyword>
<dbReference type="EC" id="3.5.4.26" evidence="15"/>
<comment type="catalytic activity">
    <reaction evidence="13 15">
        <text>5-amino-6-(5-phospho-D-ribitylamino)uracil + NADP(+) = 5-amino-6-(5-phospho-D-ribosylamino)uracil + NADPH + H(+)</text>
        <dbReference type="Rhea" id="RHEA:17845"/>
        <dbReference type="ChEBI" id="CHEBI:15378"/>
        <dbReference type="ChEBI" id="CHEBI:57783"/>
        <dbReference type="ChEBI" id="CHEBI:58349"/>
        <dbReference type="ChEBI" id="CHEBI:58421"/>
        <dbReference type="ChEBI" id="CHEBI:58453"/>
        <dbReference type="EC" id="1.1.1.193"/>
    </reaction>
</comment>
<evidence type="ECO:0000256" key="3">
    <source>
        <dbReference type="ARBA" id="ARBA00004910"/>
    </source>
</evidence>
<feature type="binding site" evidence="17">
    <location>
        <position position="158"/>
    </location>
    <ligand>
        <name>NADP(+)</name>
        <dbReference type="ChEBI" id="CHEBI:58349"/>
    </ligand>
</feature>
<evidence type="ECO:0000256" key="18">
    <source>
        <dbReference type="PIRSR" id="PIRSR006769-3"/>
    </source>
</evidence>
<evidence type="ECO:0000256" key="7">
    <source>
        <dbReference type="ARBA" id="ARBA00022723"/>
    </source>
</evidence>
<comment type="cofactor">
    <cofactor evidence="15 18">
        <name>Zn(2+)</name>
        <dbReference type="ChEBI" id="CHEBI:29105"/>
    </cofactor>
    <text evidence="15 18">Binds 1 zinc ion.</text>
</comment>
<feature type="binding site" evidence="17">
    <location>
        <position position="172"/>
    </location>
    <ligand>
        <name>substrate</name>
    </ligand>
</feature>
<evidence type="ECO:0000256" key="15">
    <source>
        <dbReference type="PIRNR" id="PIRNR006769"/>
    </source>
</evidence>
<feature type="binding site" evidence="18">
    <location>
        <position position="88"/>
    </location>
    <ligand>
        <name>Zn(2+)</name>
        <dbReference type="ChEBI" id="CHEBI:29105"/>
        <note>catalytic</note>
    </ligand>
</feature>
<dbReference type="AlphaFoldDB" id="A0A147K941"/>